<evidence type="ECO:0000313" key="2">
    <source>
        <dbReference type="EMBL" id="RCR67316.1"/>
    </source>
</evidence>
<gene>
    <name evidence="2" type="ORF">DUE52_22560</name>
</gene>
<name>A0A368JJS9_9BACT</name>
<proteinExistence type="predicted"/>
<organism evidence="2 3">
    <name type="scientific">Larkinella punicea</name>
    <dbReference type="NCBI Taxonomy" id="2315727"/>
    <lineage>
        <taxon>Bacteria</taxon>
        <taxon>Pseudomonadati</taxon>
        <taxon>Bacteroidota</taxon>
        <taxon>Cytophagia</taxon>
        <taxon>Cytophagales</taxon>
        <taxon>Spirosomataceae</taxon>
        <taxon>Larkinella</taxon>
    </lineage>
</organism>
<comment type="caution">
    <text evidence="2">The sequence shown here is derived from an EMBL/GenBank/DDBJ whole genome shotgun (WGS) entry which is preliminary data.</text>
</comment>
<feature type="region of interest" description="Disordered" evidence="1">
    <location>
        <begin position="271"/>
        <end position="292"/>
    </location>
</feature>
<keyword evidence="3" id="KW-1185">Reference proteome</keyword>
<dbReference type="RefSeq" id="WP_114408315.1">
    <property type="nucleotide sequence ID" value="NZ_QOWE01000020.1"/>
</dbReference>
<protein>
    <submittedName>
        <fullName evidence="2">Uncharacterized protein</fullName>
    </submittedName>
</protein>
<dbReference type="OrthoDB" id="1100725at2"/>
<evidence type="ECO:0000256" key="1">
    <source>
        <dbReference type="SAM" id="MobiDB-lite"/>
    </source>
</evidence>
<evidence type="ECO:0000313" key="3">
    <source>
        <dbReference type="Proteomes" id="UP000253383"/>
    </source>
</evidence>
<sequence length="401" mass="45263">MSNKFNASSLTEYCKSYARKVAGDFFAHHTVISGQELLKLSPVSQVNLFVISSLSDKWRSDAERFRSPFFDFEHPDVRQAMQVFMNTVSQHISVRREHLEPLLTEATRRTLILLFDPRHYFDEALRNQPDFSLTAEAAHQLTRYTQINKFVPAAIEDRMKGKSVVYVNQALNWLDEILMQRSRELEKPEKYIPLFSEKLLLDPVVLLRKSSYEFSPPQPTPTANKSFFDTEVENTAVPATPAVPPPVNGSGLTVNGTPVDEDAPVKPLFLSDSGSSVEPPAPSMQPSQATTHLNETSTLEESLKVDAETTGPATIGETFYRAPIESISKSISLNQKFMFINQLFNGNAASYNEAIEELNRATSYDQARDLVSYRYAAQYLWDMSSDEVAMLVDILKRRFAV</sequence>
<accession>A0A368JJS9</accession>
<dbReference type="EMBL" id="QOWE01000020">
    <property type="protein sequence ID" value="RCR67316.1"/>
    <property type="molecule type" value="Genomic_DNA"/>
</dbReference>
<reference evidence="2 3" key="1">
    <citation type="submission" date="2018-07" db="EMBL/GenBank/DDBJ databases">
        <title>Genome analysis of Larkinella rosea.</title>
        <authorList>
            <person name="Zhou Z."/>
            <person name="Wang G."/>
        </authorList>
    </citation>
    <scope>NUCLEOTIDE SEQUENCE [LARGE SCALE GENOMIC DNA]</scope>
    <source>
        <strain evidence="3">zzj9</strain>
    </source>
</reference>
<dbReference type="AlphaFoldDB" id="A0A368JJS9"/>
<dbReference type="Proteomes" id="UP000253383">
    <property type="component" value="Unassembled WGS sequence"/>
</dbReference>